<dbReference type="InterPro" id="IPR050386">
    <property type="entry name" value="Glycosyl_hydrolase_5"/>
</dbReference>
<dbReference type="GO" id="GO:0005576">
    <property type="term" value="C:extracellular region"/>
    <property type="evidence" value="ECO:0007669"/>
    <property type="project" value="TreeGrafter"/>
</dbReference>
<accession>A0A556QJV5</accession>
<dbReference type="GO" id="GO:0030245">
    <property type="term" value="P:cellulose catabolic process"/>
    <property type="evidence" value="ECO:0007669"/>
    <property type="project" value="UniProtKB-KW"/>
</dbReference>
<evidence type="ECO:0000256" key="2">
    <source>
        <dbReference type="ARBA" id="ARBA00022801"/>
    </source>
</evidence>
<gene>
    <name evidence="9" type="ORF">FPL22_12495</name>
</gene>
<keyword evidence="2 7" id="KW-0378">Hydrolase</keyword>
<comment type="similarity">
    <text evidence="1 7">Belongs to the glycosyl hydrolase 5 (cellulase A) family.</text>
</comment>
<reference evidence="9 10" key="1">
    <citation type="submission" date="2019-07" db="EMBL/GenBank/DDBJ databases">
        <title>Description of 53C-WASEF.</title>
        <authorList>
            <person name="Pitt A."/>
            <person name="Hahn M.W."/>
        </authorList>
    </citation>
    <scope>NUCLEOTIDE SEQUENCE [LARGE SCALE GENOMIC DNA]</scope>
    <source>
        <strain evidence="9 10">53C-WASEF</strain>
    </source>
</reference>
<feature type="domain" description="Glycoside hydrolase family 5" evidence="8">
    <location>
        <begin position="69"/>
        <end position="352"/>
    </location>
</feature>
<evidence type="ECO:0000313" key="10">
    <source>
        <dbReference type="Proteomes" id="UP000315648"/>
    </source>
</evidence>
<dbReference type="PANTHER" id="PTHR31297:SF41">
    <property type="entry name" value="ENDOGLUCANASE, PUTATIVE (AFU_ORTHOLOGUE AFUA_5G01830)-RELATED"/>
    <property type="match status" value="1"/>
</dbReference>
<proteinExistence type="inferred from homology"/>
<dbReference type="Pfam" id="PF00150">
    <property type="entry name" value="Cellulase"/>
    <property type="match status" value="1"/>
</dbReference>
<keyword evidence="3" id="KW-0136">Cellulose degradation</keyword>
<dbReference type="EMBL" id="VMBG01000002">
    <property type="protein sequence ID" value="TSJ76930.1"/>
    <property type="molecule type" value="Genomic_DNA"/>
</dbReference>
<dbReference type="Proteomes" id="UP000315648">
    <property type="component" value="Unassembled WGS sequence"/>
</dbReference>
<keyword evidence="10" id="KW-1185">Reference proteome</keyword>
<evidence type="ECO:0000256" key="3">
    <source>
        <dbReference type="ARBA" id="ARBA00023001"/>
    </source>
</evidence>
<evidence type="ECO:0000313" key="9">
    <source>
        <dbReference type="EMBL" id="TSJ76930.1"/>
    </source>
</evidence>
<sequence>MEKARRKRQFRPARSAAQFTRHDTMSPLPLTATRAQRLRRGINLSHWFSQIYVAPGYVPAHFDSYIRVADIALIRDLGFDHVRFPINCEPILAAAAADGTLPADYLARIQNRIDVILDHGLAVIVDIHPEDAFKKHLATQPAALATFVNFWEQFAAALVRFDPERTFFEVLNEPCVHDPLRWNKIQNTLVEAIRRVAPHHTIIITGDQWSLLPDLLQVTPPADRNIIANFHLYDPHVFTHQGAGWVSPWAMFTKGLTYPADPTFIAEFLKRVTDHDARRQLAEYVVMNWNAQVYHDFIQPAVTWAREHGLVLTCNEFGVYKKFAPRASRLAWVHDVSAALSANGIGWTMWDYAGDFSVVSSKDGLRVPDIELLHALGLPAHTAGTPCVVSSSPA</sequence>
<comment type="caution">
    <text evidence="9">The sequence shown here is derived from an EMBL/GenBank/DDBJ whole genome shotgun (WGS) entry which is preliminary data.</text>
</comment>
<organism evidence="9 10">
    <name type="scientific">Rariglobus hedericola</name>
    <dbReference type="NCBI Taxonomy" id="2597822"/>
    <lineage>
        <taxon>Bacteria</taxon>
        <taxon>Pseudomonadati</taxon>
        <taxon>Verrucomicrobiota</taxon>
        <taxon>Opitutia</taxon>
        <taxon>Opitutales</taxon>
        <taxon>Opitutaceae</taxon>
        <taxon>Rariglobus</taxon>
    </lineage>
</organism>
<evidence type="ECO:0000256" key="4">
    <source>
        <dbReference type="ARBA" id="ARBA00023277"/>
    </source>
</evidence>
<dbReference type="Gene3D" id="3.20.20.80">
    <property type="entry name" value="Glycosidases"/>
    <property type="match status" value="1"/>
</dbReference>
<dbReference type="GO" id="GO:0009986">
    <property type="term" value="C:cell surface"/>
    <property type="evidence" value="ECO:0007669"/>
    <property type="project" value="TreeGrafter"/>
</dbReference>
<dbReference type="AlphaFoldDB" id="A0A556QJV5"/>
<protein>
    <submittedName>
        <fullName evidence="9">Glycoside hydrolase family 5 protein</fullName>
    </submittedName>
</protein>
<keyword evidence="5 7" id="KW-0326">Glycosidase</keyword>
<dbReference type="SUPFAM" id="SSF51445">
    <property type="entry name" value="(Trans)glycosidases"/>
    <property type="match status" value="1"/>
</dbReference>
<name>A0A556QJV5_9BACT</name>
<evidence type="ECO:0000256" key="7">
    <source>
        <dbReference type="RuleBase" id="RU361153"/>
    </source>
</evidence>
<dbReference type="OrthoDB" id="9800955at2"/>
<dbReference type="PANTHER" id="PTHR31297">
    <property type="entry name" value="GLUCAN ENDO-1,6-BETA-GLUCOSIDASE B"/>
    <property type="match status" value="1"/>
</dbReference>
<keyword evidence="6" id="KW-0624">Polysaccharide degradation</keyword>
<keyword evidence="4" id="KW-0119">Carbohydrate metabolism</keyword>
<evidence type="ECO:0000256" key="5">
    <source>
        <dbReference type="ARBA" id="ARBA00023295"/>
    </source>
</evidence>
<dbReference type="GO" id="GO:0008422">
    <property type="term" value="F:beta-glucosidase activity"/>
    <property type="evidence" value="ECO:0007669"/>
    <property type="project" value="TreeGrafter"/>
</dbReference>
<evidence type="ECO:0000256" key="6">
    <source>
        <dbReference type="ARBA" id="ARBA00023326"/>
    </source>
</evidence>
<dbReference type="InterPro" id="IPR017853">
    <property type="entry name" value="GH"/>
</dbReference>
<evidence type="ECO:0000259" key="8">
    <source>
        <dbReference type="Pfam" id="PF00150"/>
    </source>
</evidence>
<evidence type="ECO:0000256" key="1">
    <source>
        <dbReference type="ARBA" id="ARBA00005641"/>
    </source>
</evidence>
<dbReference type="InterPro" id="IPR001547">
    <property type="entry name" value="Glyco_hydro_5"/>
</dbReference>